<feature type="compositionally biased region" description="Basic and acidic residues" evidence="1">
    <location>
        <begin position="182"/>
        <end position="192"/>
    </location>
</feature>
<name>A0A1X6MRV3_9APHY</name>
<feature type="region of interest" description="Disordered" evidence="1">
    <location>
        <begin position="120"/>
        <end position="146"/>
    </location>
</feature>
<dbReference type="OrthoDB" id="10290642at2759"/>
<accession>A0A1X6MRV3</accession>
<dbReference type="EMBL" id="KZ110603">
    <property type="protein sequence ID" value="OSX59114.1"/>
    <property type="molecule type" value="Genomic_DNA"/>
</dbReference>
<feature type="compositionally biased region" description="Low complexity" evidence="1">
    <location>
        <begin position="365"/>
        <end position="380"/>
    </location>
</feature>
<feature type="region of interest" description="Disordered" evidence="1">
    <location>
        <begin position="178"/>
        <end position="197"/>
    </location>
</feature>
<evidence type="ECO:0000313" key="3">
    <source>
        <dbReference type="Proteomes" id="UP000194127"/>
    </source>
</evidence>
<feature type="compositionally biased region" description="Basic and acidic residues" evidence="1">
    <location>
        <begin position="62"/>
        <end position="89"/>
    </location>
</feature>
<proteinExistence type="predicted"/>
<feature type="region of interest" description="Disordered" evidence="1">
    <location>
        <begin position="332"/>
        <end position="399"/>
    </location>
</feature>
<feature type="compositionally biased region" description="Basic and acidic residues" evidence="1">
    <location>
        <begin position="120"/>
        <end position="141"/>
    </location>
</feature>
<feature type="region of interest" description="Disordered" evidence="1">
    <location>
        <begin position="44"/>
        <end position="89"/>
    </location>
</feature>
<feature type="region of interest" description="Disordered" evidence="1">
    <location>
        <begin position="287"/>
        <end position="320"/>
    </location>
</feature>
<evidence type="ECO:0000256" key="1">
    <source>
        <dbReference type="SAM" id="MobiDB-lite"/>
    </source>
</evidence>
<dbReference type="AlphaFoldDB" id="A0A1X6MRV3"/>
<dbReference type="Proteomes" id="UP000194127">
    <property type="component" value="Unassembled WGS sequence"/>
</dbReference>
<protein>
    <submittedName>
        <fullName evidence="2">Uncharacterized protein</fullName>
    </submittedName>
</protein>
<evidence type="ECO:0000313" key="2">
    <source>
        <dbReference type="EMBL" id="OSX59114.1"/>
    </source>
</evidence>
<gene>
    <name evidence="2" type="ORF">POSPLADRAFT_1151772</name>
</gene>
<sequence length="570" mass="60749">MESLPQVEARISSELQRAAYVWSPPSPFRDLQLPFYEDAAIDVRRDWPGPTRPSAEGWSKTRVRERSSLPQGSREHQTGGLESDNKRARDNRGRLKVEWLEVFWEPARAASALPLRVAQRDNKAADTKQLRDGGRSARAGDDAGDATQNRVKVRGRHLRAPEAATQSTVGVVVQQTPTLAETETRRAERPETARGSSAAAMRLFPRDVRGSGAELWGNAGPAGRGSSVSTSVIRDGRLRADEGLGRSRHGVTWTAGRIGRDGERCEMRARLSSGFCLFLQSPRPDAPLSLPDSLDAPTSTPTRGLPRPAPPTQCTRLAPPAMRPRSSFAAMANRNGSSSSLSSSSEPALENGEPAQLHKARLARGEAACPAAGASPSGDATKGWAARNGSPSKQEARRPYKSVLGFRARRGGGSPGSIRAVLERTGPQGTHGVGQCEGVTGILVALRWEIRARRGADLPVPACFAGRSTASRCGGASGAILPGPGGSFNGPLAACRAARTPERHILAGDVGDMGIRRGRVPAARHGAEDARTWGAHGSRPQQGGRRTIGSRAVDVLPFGQRTPMSYPVLW</sequence>
<organism evidence="2 3">
    <name type="scientific">Postia placenta MAD-698-R-SB12</name>
    <dbReference type="NCBI Taxonomy" id="670580"/>
    <lineage>
        <taxon>Eukaryota</taxon>
        <taxon>Fungi</taxon>
        <taxon>Dikarya</taxon>
        <taxon>Basidiomycota</taxon>
        <taxon>Agaricomycotina</taxon>
        <taxon>Agaricomycetes</taxon>
        <taxon>Polyporales</taxon>
        <taxon>Adustoporiaceae</taxon>
        <taxon>Rhodonia</taxon>
    </lineage>
</organism>
<dbReference type="GeneID" id="36331530"/>
<feature type="region of interest" description="Disordered" evidence="1">
    <location>
        <begin position="525"/>
        <end position="548"/>
    </location>
</feature>
<keyword evidence="3" id="KW-1185">Reference proteome</keyword>
<dbReference type="RefSeq" id="XP_024335908.1">
    <property type="nucleotide sequence ID" value="XM_024486581.1"/>
</dbReference>
<reference evidence="2 3" key="1">
    <citation type="submission" date="2017-04" db="EMBL/GenBank/DDBJ databases">
        <title>Genome Sequence of the Model Brown-Rot Fungus Postia placenta SB12.</title>
        <authorList>
            <consortium name="DOE Joint Genome Institute"/>
            <person name="Gaskell J."/>
            <person name="Kersten P."/>
            <person name="Larrondo L.F."/>
            <person name="Canessa P."/>
            <person name="Martinez D."/>
            <person name="Hibbett D."/>
            <person name="Schmoll M."/>
            <person name="Kubicek C.P."/>
            <person name="Martinez A.T."/>
            <person name="Yadav J."/>
            <person name="Master E."/>
            <person name="Magnuson J.K."/>
            <person name="James T."/>
            <person name="Yaver D."/>
            <person name="Berka R."/>
            <person name="Labutti K."/>
            <person name="Lipzen A."/>
            <person name="Aerts A."/>
            <person name="Barry K."/>
            <person name="Henrissat B."/>
            <person name="Blanchette R."/>
            <person name="Grigoriev I."/>
            <person name="Cullen D."/>
        </authorList>
    </citation>
    <scope>NUCLEOTIDE SEQUENCE [LARGE SCALE GENOMIC DNA]</scope>
    <source>
        <strain evidence="2 3">MAD-698-R-SB12</strain>
    </source>
</reference>